<dbReference type="AlphaFoldDB" id="A0A161L804"/>
<gene>
    <name evidence="1" type="ORF">PJIAN_3356</name>
</gene>
<sequence length="31" mass="3837">MKKLFQLRYITKVTLYEDYKNKRQSIFGINP</sequence>
<name>A0A161L804_9BACT</name>
<evidence type="ECO:0000313" key="2">
    <source>
        <dbReference type="Proteomes" id="UP000076586"/>
    </source>
</evidence>
<reference evidence="2" key="2">
    <citation type="journal article" date="2017" name="Genome Announc.">
        <title>Draft genome sequence of Paludibacter jiangxiensis NM7(T), a propionate-producing fermentative bacterium.</title>
        <authorList>
            <person name="Qiu Y.-L."/>
            <person name="Tourlousse D.M."/>
            <person name="Matsuura N."/>
            <person name="Ohashi A."/>
            <person name="Sekiguchi Y."/>
        </authorList>
    </citation>
    <scope>NUCLEOTIDE SEQUENCE [LARGE SCALE GENOMIC DNA]</scope>
    <source>
        <strain evidence="2">NM7</strain>
    </source>
</reference>
<proteinExistence type="predicted"/>
<evidence type="ECO:0000313" key="1">
    <source>
        <dbReference type="EMBL" id="GAT63044.1"/>
    </source>
</evidence>
<accession>A0A161L804</accession>
<keyword evidence="2" id="KW-1185">Reference proteome</keyword>
<organism evidence="1 2">
    <name type="scientific">Paludibacter jiangxiensis</name>
    <dbReference type="NCBI Taxonomy" id="681398"/>
    <lineage>
        <taxon>Bacteria</taxon>
        <taxon>Pseudomonadati</taxon>
        <taxon>Bacteroidota</taxon>
        <taxon>Bacteroidia</taxon>
        <taxon>Bacteroidales</taxon>
        <taxon>Paludibacteraceae</taxon>
        <taxon>Paludibacter</taxon>
    </lineage>
</organism>
<reference evidence="2" key="1">
    <citation type="submission" date="2016-04" db="EMBL/GenBank/DDBJ databases">
        <title>Draft genome sequence of Paludibacter jiangxiensis strain NM7.</title>
        <authorList>
            <person name="Qiu Y."/>
            <person name="Matsuura N."/>
            <person name="Ohashi A."/>
            <person name="Tourlousse M.D."/>
            <person name="Sekiguchi Y."/>
        </authorList>
    </citation>
    <scope>NUCLEOTIDE SEQUENCE [LARGE SCALE GENOMIC DNA]</scope>
    <source>
        <strain evidence="2">NM7</strain>
    </source>
</reference>
<dbReference type="Proteomes" id="UP000076586">
    <property type="component" value="Unassembled WGS sequence"/>
</dbReference>
<comment type="caution">
    <text evidence="1">The sequence shown here is derived from an EMBL/GenBank/DDBJ whole genome shotgun (WGS) entry which is preliminary data.</text>
</comment>
<protein>
    <submittedName>
        <fullName evidence="1">Uncharacterized protein</fullName>
    </submittedName>
</protein>
<dbReference type="EMBL" id="BDCR01000003">
    <property type="protein sequence ID" value="GAT63044.1"/>
    <property type="molecule type" value="Genomic_DNA"/>
</dbReference>